<dbReference type="Pfam" id="PF10536">
    <property type="entry name" value="PMD"/>
    <property type="match status" value="1"/>
</dbReference>
<feature type="compositionally biased region" description="Low complexity" evidence="1">
    <location>
        <begin position="640"/>
        <end position="650"/>
    </location>
</feature>
<organism evidence="3">
    <name type="scientific">Fagus sylvatica</name>
    <name type="common">Beechnut</name>
    <dbReference type="NCBI Taxonomy" id="28930"/>
    <lineage>
        <taxon>Eukaryota</taxon>
        <taxon>Viridiplantae</taxon>
        <taxon>Streptophyta</taxon>
        <taxon>Embryophyta</taxon>
        <taxon>Tracheophyta</taxon>
        <taxon>Spermatophyta</taxon>
        <taxon>Magnoliopsida</taxon>
        <taxon>eudicotyledons</taxon>
        <taxon>Gunneridae</taxon>
        <taxon>Pentapetalae</taxon>
        <taxon>rosids</taxon>
        <taxon>fabids</taxon>
        <taxon>Fagales</taxon>
        <taxon>Fagaceae</taxon>
        <taxon>Fagus</taxon>
    </lineage>
</organism>
<dbReference type="InterPro" id="IPR044824">
    <property type="entry name" value="MAIN-like"/>
</dbReference>
<dbReference type="GO" id="GO:0010073">
    <property type="term" value="P:meristem maintenance"/>
    <property type="evidence" value="ECO:0007669"/>
    <property type="project" value="InterPro"/>
</dbReference>
<feature type="region of interest" description="Disordered" evidence="1">
    <location>
        <begin position="123"/>
        <end position="156"/>
    </location>
</feature>
<evidence type="ECO:0000256" key="1">
    <source>
        <dbReference type="SAM" id="MobiDB-lite"/>
    </source>
</evidence>
<sequence length="661" mass="74120">MCCIGYSPIYVFLLFSCDPGLRLTIRLLLRIIQGSGSGSDRLAKGKAVAYTPEGSPDTDDEYEAMENARTRADSVIARNLQAELDAKAAGIAVGVARPPPGPGITIGGNARSFGASCRFSGTLAGAPPTRPSSKRPRVARASPSAGPIPEDLVRPGVKYPPQGSICPRDTVFTPIYDTPLLTDLFAHPSTWVRRGEDPHPRMFGRGGWSDFHKLLDSARQEYRDFLTELGCGPFLSIPYMYLSHSLVRSWVERFFHHTGTFHLSSCEMGVLPLDWSVILGIRFGGRVPPSECVSDCEAMAILGLDDPEACRGTFNVVLRVRYLRELLEREIEEPPTELRYRQWTAYFIFSCFMGDDQATIPTPIVSMFQDIDALREYDWGALTYSFYIRGLRRFSRRETISFLGFWKFTALWAFEHFPSSRPSRLPLAPDPAFPLAWRWDSTRIEQSFVCTLLEYRTTVDCIRDGDIIFQPYFLALVECDEVVRAFQLSQQRVWFRTTRSWELFLGERMVRQFSLDIVVPVDPPPLMTIKAYIPNPPADVYLEGVDYVPDFDRPKIPYREWFGLNSLGSLIAVHEVEGGWVLGGVAQDSFQLQFAGEGELAQREAEVVARDASIRSLEDQLSGLGIAPITRASSSGHGRTSPLSSTSPLPQDWFFEDPPDS</sequence>
<proteinExistence type="predicted"/>
<dbReference type="EMBL" id="OIVN01002091">
    <property type="protein sequence ID" value="SPD00474.1"/>
    <property type="molecule type" value="Genomic_DNA"/>
</dbReference>
<dbReference type="PANTHER" id="PTHR46033:SF8">
    <property type="entry name" value="PROTEIN MAINTENANCE OF MERISTEMS-LIKE"/>
    <property type="match status" value="1"/>
</dbReference>
<feature type="region of interest" description="Disordered" evidence="1">
    <location>
        <begin position="38"/>
        <end position="61"/>
    </location>
</feature>
<dbReference type="PANTHER" id="PTHR46033">
    <property type="entry name" value="PROTEIN MAIN-LIKE 2"/>
    <property type="match status" value="1"/>
</dbReference>
<dbReference type="AlphaFoldDB" id="A0A2N9GML1"/>
<reference evidence="3" key="1">
    <citation type="submission" date="2018-02" db="EMBL/GenBank/DDBJ databases">
        <authorList>
            <person name="Cohen D.B."/>
            <person name="Kent A.D."/>
        </authorList>
    </citation>
    <scope>NUCLEOTIDE SEQUENCE</scope>
</reference>
<feature type="region of interest" description="Disordered" evidence="1">
    <location>
        <begin position="628"/>
        <end position="661"/>
    </location>
</feature>
<evidence type="ECO:0000313" key="3">
    <source>
        <dbReference type="EMBL" id="SPD00474.1"/>
    </source>
</evidence>
<evidence type="ECO:0000259" key="2">
    <source>
        <dbReference type="Pfam" id="PF10536"/>
    </source>
</evidence>
<feature type="domain" description="Aminotransferase-like plant mobile" evidence="2">
    <location>
        <begin position="243"/>
        <end position="520"/>
    </location>
</feature>
<protein>
    <recommendedName>
        <fullName evidence="2">Aminotransferase-like plant mobile domain-containing protein</fullName>
    </recommendedName>
</protein>
<accession>A0A2N9GML1</accession>
<gene>
    <name evidence="3" type="ORF">FSB_LOCUS28356</name>
</gene>
<name>A0A2N9GML1_FAGSY</name>
<dbReference type="InterPro" id="IPR019557">
    <property type="entry name" value="AminoTfrase-like_pln_mobile"/>
</dbReference>